<feature type="domain" description="OmpR/PhoB-type" evidence="7">
    <location>
        <begin position="2"/>
        <end position="100"/>
    </location>
</feature>
<dbReference type="PRINTS" id="PR00364">
    <property type="entry name" value="DISEASERSIST"/>
</dbReference>
<evidence type="ECO:0000256" key="1">
    <source>
        <dbReference type="ARBA" id="ARBA00005820"/>
    </source>
</evidence>
<dbReference type="InterPro" id="IPR011990">
    <property type="entry name" value="TPR-like_helical_dom_sf"/>
</dbReference>
<sequence>MNELAENGRVQFRILGSFECWDGNDRIRVGGPVHEKVLVTLLLEPQRVLPVFRLVEAAWDDNAPATAAHQVRKAVAELRQRIPGGRDLIVTEGPGYRALAEPAQVDLGRFTEGLKQARQAAVAGHSSSAITTLREALALWRGPLLAGAGGSVFSAASAALEERRLTAVEQLFDLRLAVGESSEIIGELREFIDAHPLRETLRGQLMLALFRTGRQADALEEFAKVRDHLIEELGIGPGDALSELHNAVLRNSPELAAPQLPAAAPFTPEGNPSTLPYDLRDFTGREAEVSELLGFVEEAPGSGPLIVAIDGMGGSGKTSLAVRAAHRLAEKYPDAQLYIDLRGFTPNGRPMSAGAAAEALLRMLGVPADRIPEDAEGRIALWRRTMSTHRMILLLDNAMDDSQVRPLLTSPTETLVLVTSRALLVDLDAAHTVSLGVMPPGDSVALVEGVLGRSRAENEPEAVAQLTELCGHLPLALRIAAARLRKRPRWTVRYLVDRLRDDAHRLAELNSGERSVEVTLRLSYEGLAADTREAFRLLGQYPGAEINTYAAGALLGTGPREAEEVLEYLLDMHLLQQHETGHYAFHDLVRSFAQNLSRSGNRRQPVAGGEQHVTAEGDGEITQAVGRLLDFALAATDAACDLLFPGRARIGRTGPLGWVAELPPLETVEQARDWLEREQDSLLAIVSLAYRWEMDRHVGLLTANVVFPLDLRGHLEEFMELGRVAVAASRRLGDAALLRLSLSNLSVACWKLGRLTEGITMSEEALALSIGLDDRRGEAKDTGVLGLLLSTLGRYDEALPRLQQSIDIKRQLGAERAEAESLTNLSSLYAEWGRYPEAVEAATRSVTLSRSIGSVDKEVEGLTDLAVARIGLGEIAAASELLARARKLAGETMSPADLSLVLALSAEVADRLGESVQAAQWGESALSLGDLSAVPMREAAVGNIIGRFHTRNGRYSAAFELHARARDAASRIGYRVEEARALAGMADALDRMGEQEAASTHRDAAREAFDAMGVPAPRAA</sequence>
<dbReference type="SMART" id="SM01043">
    <property type="entry name" value="BTAD"/>
    <property type="match status" value="1"/>
</dbReference>
<dbReference type="InterPro" id="IPR019734">
    <property type="entry name" value="TPR_rpt"/>
</dbReference>
<reference evidence="8 9" key="1">
    <citation type="submission" date="2021-02" db="EMBL/GenBank/DDBJ databases">
        <title>Genome Streptomyces sp. RHZ10.</title>
        <authorList>
            <person name="Besaury L."/>
        </authorList>
    </citation>
    <scope>NUCLEOTIDE SEQUENCE [LARGE SCALE GENOMIC DNA]</scope>
    <source>
        <strain evidence="8 9">RHZ10</strain>
    </source>
</reference>
<dbReference type="SUPFAM" id="SSF46894">
    <property type="entry name" value="C-terminal effector domain of the bipartite response regulators"/>
    <property type="match status" value="1"/>
</dbReference>
<evidence type="ECO:0000256" key="5">
    <source>
        <dbReference type="ARBA" id="ARBA00023163"/>
    </source>
</evidence>
<evidence type="ECO:0000313" key="9">
    <source>
        <dbReference type="Proteomes" id="UP000712045"/>
    </source>
</evidence>
<dbReference type="Gene3D" id="3.40.50.300">
    <property type="entry name" value="P-loop containing nucleotide triphosphate hydrolases"/>
    <property type="match status" value="1"/>
</dbReference>
<dbReference type="CDD" id="cd15831">
    <property type="entry name" value="BTAD"/>
    <property type="match status" value="1"/>
</dbReference>
<dbReference type="SUPFAM" id="SSF52540">
    <property type="entry name" value="P-loop containing nucleoside triphosphate hydrolases"/>
    <property type="match status" value="1"/>
</dbReference>
<evidence type="ECO:0000256" key="4">
    <source>
        <dbReference type="ARBA" id="ARBA00023125"/>
    </source>
</evidence>
<comment type="similarity">
    <text evidence="1">Belongs to the AfsR/DnrI/RedD regulatory family.</text>
</comment>
<evidence type="ECO:0000259" key="7">
    <source>
        <dbReference type="PROSITE" id="PS51755"/>
    </source>
</evidence>
<keyword evidence="5" id="KW-0804">Transcription</keyword>
<dbReference type="Proteomes" id="UP000712045">
    <property type="component" value="Unassembled WGS sequence"/>
</dbReference>
<proteinExistence type="inferred from homology"/>
<dbReference type="RefSeq" id="WP_205085432.1">
    <property type="nucleotide sequence ID" value="NZ_JAFEUF010000177.1"/>
</dbReference>
<dbReference type="InterPro" id="IPR002182">
    <property type="entry name" value="NB-ARC"/>
</dbReference>
<dbReference type="Pfam" id="PF00931">
    <property type="entry name" value="NB-ARC"/>
    <property type="match status" value="1"/>
</dbReference>
<dbReference type="InterPro" id="IPR016032">
    <property type="entry name" value="Sig_transdc_resp-reg_C-effctor"/>
</dbReference>
<keyword evidence="3" id="KW-0805">Transcription regulation</keyword>
<dbReference type="Pfam" id="PF03704">
    <property type="entry name" value="BTAD"/>
    <property type="match status" value="1"/>
</dbReference>
<evidence type="ECO:0000256" key="2">
    <source>
        <dbReference type="ARBA" id="ARBA00023012"/>
    </source>
</evidence>
<dbReference type="SMART" id="SM00028">
    <property type="entry name" value="TPR"/>
    <property type="match status" value="4"/>
</dbReference>
<dbReference type="InterPro" id="IPR005158">
    <property type="entry name" value="BTAD"/>
</dbReference>
<accession>A0ABS2I1Z5</accession>
<evidence type="ECO:0000313" key="8">
    <source>
        <dbReference type="EMBL" id="MBM7057246.1"/>
    </source>
</evidence>
<organism evidence="8 9">
    <name type="scientific">Streptomyces durocortorensis</name>
    <dbReference type="NCBI Taxonomy" id="2811104"/>
    <lineage>
        <taxon>Bacteria</taxon>
        <taxon>Bacillati</taxon>
        <taxon>Actinomycetota</taxon>
        <taxon>Actinomycetes</taxon>
        <taxon>Kitasatosporales</taxon>
        <taxon>Streptomycetaceae</taxon>
        <taxon>Streptomyces</taxon>
    </lineage>
</organism>
<dbReference type="PANTHER" id="PTHR35807:SF1">
    <property type="entry name" value="TRANSCRIPTIONAL REGULATOR REDD"/>
    <property type="match status" value="1"/>
</dbReference>
<keyword evidence="4 6" id="KW-0238">DNA-binding</keyword>
<dbReference type="Gene3D" id="1.25.40.10">
    <property type="entry name" value="Tetratricopeptide repeat domain"/>
    <property type="match status" value="3"/>
</dbReference>
<evidence type="ECO:0000256" key="6">
    <source>
        <dbReference type="PROSITE-ProRule" id="PRU01091"/>
    </source>
</evidence>
<dbReference type="SUPFAM" id="SSF48452">
    <property type="entry name" value="TPR-like"/>
    <property type="match status" value="3"/>
</dbReference>
<dbReference type="InterPro" id="IPR027417">
    <property type="entry name" value="P-loop_NTPase"/>
</dbReference>
<name>A0ABS2I1Z5_9ACTN</name>
<dbReference type="Pfam" id="PF13424">
    <property type="entry name" value="TPR_12"/>
    <property type="match status" value="1"/>
</dbReference>
<dbReference type="PANTHER" id="PTHR35807">
    <property type="entry name" value="TRANSCRIPTIONAL REGULATOR REDD-RELATED"/>
    <property type="match status" value="1"/>
</dbReference>
<keyword evidence="9" id="KW-1185">Reference proteome</keyword>
<evidence type="ECO:0000256" key="3">
    <source>
        <dbReference type="ARBA" id="ARBA00023015"/>
    </source>
</evidence>
<gene>
    <name evidence="8" type="ORF">JS521_26145</name>
</gene>
<dbReference type="InterPro" id="IPR036388">
    <property type="entry name" value="WH-like_DNA-bd_sf"/>
</dbReference>
<dbReference type="InterPro" id="IPR051677">
    <property type="entry name" value="AfsR-DnrI-RedD_regulator"/>
</dbReference>
<dbReference type="EMBL" id="JAFEUF010000177">
    <property type="protein sequence ID" value="MBM7057246.1"/>
    <property type="molecule type" value="Genomic_DNA"/>
</dbReference>
<dbReference type="InterPro" id="IPR001867">
    <property type="entry name" value="OmpR/PhoB-type_DNA-bd"/>
</dbReference>
<protein>
    <submittedName>
        <fullName evidence="8">Tetratricopeptide repeat protein</fullName>
    </submittedName>
</protein>
<dbReference type="Gene3D" id="1.10.10.10">
    <property type="entry name" value="Winged helix-like DNA-binding domain superfamily/Winged helix DNA-binding domain"/>
    <property type="match status" value="2"/>
</dbReference>
<comment type="caution">
    <text evidence="8">The sequence shown here is derived from an EMBL/GenBank/DDBJ whole genome shotgun (WGS) entry which is preliminary data.</text>
</comment>
<dbReference type="PROSITE" id="PS51755">
    <property type="entry name" value="OMPR_PHOB"/>
    <property type="match status" value="1"/>
</dbReference>
<keyword evidence="2" id="KW-0902">Two-component regulatory system</keyword>
<feature type="DNA-binding region" description="OmpR/PhoB-type" evidence="6">
    <location>
        <begin position="2"/>
        <end position="100"/>
    </location>
</feature>